<reference evidence="5" key="1">
    <citation type="submission" date="2022-03" db="EMBL/GenBank/DDBJ databases">
        <authorList>
            <person name="Martin C."/>
        </authorList>
    </citation>
    <scope>NUCLEOTIDE SEQUENCE</scope>
</reference>
<feature type="compositionally biased region" description="Polar residues" evidence="3">
    <location>
        <begin position="990"/>
        <end position="999"/>
    </location>
</feature>
<dbReference type="PROSITE" id="PS50021">
    <property type="entry name" value="CH"/>
    <property type="match status" value="1"/>
</dbReference>
<dbReference type="GO" id="GO:0030036">
    <property type="term" value="P:actin cytoskeleton organization"/>
    <property type="evidence" value="ECO:0007669"/>
    <property type="project" value="InterPro"/>
</dbReference>
<evidence type="ECO:0000313" key="5">
    <source>
        <dbReference type="EMBL" id="CAH1788935.1"/>
    </source>
</evidence>
<evidence type="ECO:0000256" key="4">
    <source>
        <dbReference type="SAM" id="Phobius"/>
    </source>
</evidence>
<dbReference type="SMART" id="SM00033">
    <property type="entry name" value="CH"/>
    <property type="match status" value="1"/>
</dbReference>
<evidence type="ECO:0000256" key="1">
    <source>
        <dbReference type="ARBA" id="ARBA00009238"/>
    </source>
</evidence>
<feature type="transmembrane region" description="Helical" evidence="4">
    <location>
        <begin position="12"/>
        <end position="33"/>
    </location>
</feature>
<dbReference type="Gene3D" id="2.60.40.10">
    <property type="entry name" value="Immunoglobulins"/>
    <property type="match status" value="2"/>
</dbReference>
<comment type="caution">
    <text evidence="5">The sequence shown here is derived from an EMBL/GenBank/DDBJ whole genome shotgun (WGS) entry which is preliminary data.</text>
</comment>
<dbReference type="PROSITE" id="PS50194">
    <property type="entry name" value="FILAMIN_REPEAT"/>
    <property type="match status" value="2"/>
</dbReference>
<feature type="region of interest" description="Disordered" evidence="3">
    <location>
        <begin position="1233"/>
        <end position="1261"/>
    </location>
</feature>
<feature type="region of interest" description="Disordered" evidence="3">
    <location>
        <begin position="1081"/>
        <end position="1105"/>
    </location>
</feature>
<keyword evidence="4" id="KW-1133">Transmembrane helix</keyword>
<dbReference type="SMART" id="SM00557">
    <property type="entry name" value="IG_FLMN"/>
    <property type="match status" value="2"/>
</dbReference>
<dbReference type="InterPro" id="IPR014756">
    <property type="entry name" value="Ig_E-set"/>
</dbReference>
<dbReference type="EMBL" id="CAIIXF020000007">
    <property type="protein sequence ID" value="CAH1788935.1"/>
    <property type="molecule type" value="Genomic_DNA"/>
</dbReference>
<dbReference type="InterPro" id="IPR001298">
    <property type="entry name" value="Filamin/ABP280_rpt"/>
</dbReference>
<dbReference type="Pfam" id="PF00630">
    <property type="entry name" value="Filamin"/>
    <property type="match status" value="2"/>
</dbReference>
<dbReference type="Pfam" id="PF00307">
    <property type="entry name" value="CH"/>
    <property type="match status" value="1"/>
</dbReference>
<keyword evidence="4" id="KW-0472">Membrane</keyword>
<comment type="similarity">
    <text evidence="1">Belongs to the filamin family.</text>
</comment>
<sequence>MARRYRKMKHPVLTWAHVGRSILCLLKIIWRYISYIKYLNPRNLSMRRKKSQNPAFDENLGTFPKPSLWELFIEKFQSEQSTKRRLQEWVHNQIPEFHISNFTDAWCDGIALCALIESLYPGACPRHDLLRPHHRVNNCRLALKLLQKHLGITQKIITAEVMASLGGGFEREEQIKALLVIIRRTAHSQGKKTKTPSRNSNTADTNVTTVVKPGTMNQSDVLRAKGSGLKIGTVGKRAKFTILIQQGGLVDLEIEIQGPSGDKCSEKLKSMYPTRRMSQMFGSLKDYHQKSVSRLNSLNQTRNDTDKSILTDSSGNTYLRENSLSSCSPCSSVDGDHSKRIPFDYQCVGDGEFLVSYIPRSPGEHILSIKCQNADIQGSPFKVKVSEYMSVLRSGTQSFENSFDQHDTRTDSFSFPSTDLRSVSYNDQDTNINHTFKSPNKGRENFKKLTKQATVTRRRILKRVITRFGSDDIILQDANSNTEEPGGFSTFDYQTGQSNKTEENRPHPRSRLLSYQGTFEDVALKASSTIMKDVFNSLSTDRSISFNSADETDQQQRLPAIYESKSSDKKTEVQKQKSSVDVNDEVFHTPGTNGNIDSDQTTVRNDHGHKDKATSNDPPSGLIEAVSKVEVKEIQPSTATRPQLKRVYSVELQQRGEQESPTLKFIQSESMSKSCMYISQKAFMQSMSTMNSEDDQFQNQIEGTQNPNTKQKLRLTRSLPVMSNKWGAVDIDDVANADNKGLDDVKLKSDPIKDLGSQMESNEMRVGKWLKRMQSNHSIDLPCPPNTPADTLDTPADTLDTPNPFFTFVEPTKNEHQSDINDKNNDTAENDVKNSHSQVSRQNGHRLTLKRQDMAVLQKVSEESSMESDSRTNPHKLSSLEKDGYVHPIHLSSSDSDTRNNRPRNSSLSSVEDNRPKTPAEVIEKETQVSSHEIKLATGWIMNALHVRPRRKVQNESEIILENNDKSTRKEHIPSILLPSNKPELKKTSHTASGASAGNSKLLPIRQSTVDTIDSGIVDDNLSQRHNGIHTLGVPLEPKKPISSRFLNGHRVVQRKTYRGNITLDPRLIAGSIDVKAPQSSWKKRNRRFVDNKSQSKSSSEGFCAPSKGGFRRKVLFSKRLLYYRRSSSRSRSSSKQSCSVQSKDSVDSRISASWDSSLSIAEADPKQDFKLTAGQKHSRGALLENTKSVRKHNENKDDIMCECTKYVQNRSYYINTLGINVDQELCYCASDSSESDDDKHVGRRSKTLQRQGCSTIDSHGSDSNSYFGISEIERQDLLGELDAFGNISSPKMSRKNSVKDLDEIIDKLYEGTEPLSNKTIKADDSINNDTRLDEFLTLPQQLQANGTNGTYGLDQITIQNKLDVLEKNAINDRLSEFLEDLNSNGRVSEASDDASVYSNTSHTDPQRCEAYGTGIMHGRVANKNNFQVTTTGGGNGSLSVGIQGPRPHTVLETNVTYTGDDLYEVIYEVAQPGHYVIGIKWSDVAIPGSPFLCKVTY</sequence>
<dbReference type="GO" id="GO:0051015">
    <property type="term" value="F:actin filament binding"/>
    <property type="evidence" value="ECO:0007669"/>
    <property type="project" value="InterPro"/>
</dbReference>
<dbReference type="PANTHER" id="PTHR38537:SF8">
    <property type="entry name" value="FILAMIN-A"/>
    <property type="match status" value="1"/>
</dbReference>
<feature type="compositionally biased region" description="Basic and acidic residues" evidence="3">
    <location>
        <begin position="565"/>
        <end position="575"/>
    </location>
</feature>
<feature type="region of interest" description="Disordered" evidence="3">
    <location>
        <begin position="477"/>
        <end position="509"/>
    </location>
</feature>
<evidence type="ECO:0000313" key="6">
    <source>
        <dbReference type="Proteomes" id="UP000749559"/>
    </source>
</evidence>
<organism evidence="5 6">
    <name type="scientific">Owenia fusiformis</name>
    <name type="common">Polychaete worm</name>
    <dbReference type="NCBI Taxonomy" id="6347"/>
    <lineage>
        <taxon>Eukaryota</taxon>
        <taxon>Metazoa</taxon>
        <taxon>Spiralia</taxon>
        <taxon>Lophotrochozoa</taxon>
        <taxon>Annelida</taxon>
        <taxon>Polychaeta</taxon>
        <taxon>Sedentaria</taxon>
        <taxon>Canalipalpata</taxon>
        <taxon>Sabellida</taxon>
        <taxon>Oweniida</taxon>
        <taxon>Oweniidae</taxon>
        <taxon>Owenia</taxon>
    </lineage>
</organism>
<dbReference type="InterPro" id="IPR044801">
    <property type="entry name" value="Filamin"/>
</dbReference>
<feature type="compositionally biased region" description="Basic and acidic residues" evidence="3">
    <location>
        <begin position="812"/>
        <end position="834"/>
    </location>
</feature>
<feature type="compositionally biased region" description="Basic and acidic residues" evidence="3">
    <location>
        <begin position="868"/>
        <end position="885"/>
    </location>
</feature>
<keyword evidence="6" id="KW-1185">Reference proteome</keyword>
<feature type="compositionally biased region" description="Basic and acidic residues" evidence="3">
    <location>
        <begin position="912"/>
        <end position="926"/>
    </location>
</feature>
<dbReference type="SUPFAM" id="SSF47576">
    <property type="entry name" value="Calponin-homology domain, CH-domain"/>
    <property type="match status" value="1"/>
</dbReference>
<dbReference type="Proteomes" id="UP000749559">
    <property type="component" value="Unassembled WGS sequence"/>
</dbReference>
<dbReference type="OrthoDB" id="10012602at2759"/>
<feature type="region of interest" description="Disordered" evidence="3">
    <location>
        <begin position="808"/>
        <end position="926"/>
    </location>
</feature>
<name>A0A8J1Y3F3_OWEFU</name>
<proteinExistence type="inferred from homology"/>
<accession>A0A8J1Y3F3</accession>
<feature type="compositionally biased region" description="Polar residues" evidence="3">
    <location>
        <begin position="1092"/>
        <end position="1101"/>
    </location>
</feature>
<dbReference type="SUPFAM" id="SSF81296">
    <property type="entry name" value="E set domains"/>
    <property type="match status" value="2"/>
</dbReference>
<dbReference type="Gene3D" id="1.10.418.10">
    <property type="entry name" value="Calponin-like domain"/>
    <property type="match status" value="1"/>
</dbReference>
<dbReference type="PANTHER" id="PTHR38537">
    <property type="entry name" value="JITTERBUG, ISOFORM N"/>
    <property type="match status" value="1"/>
</dbReference>
<keyword evidence="2" id="KW-0677">Repeat</keyword>
<keyword evidence="4" id="KW-0812">Transmembrane</keyword>
<gene>
    <name evidence="5" type="ORF">OFUS_LOCUS14381</name>
</gene>
<dbReference type="InterPro" id="IPR013783">
    <property type="entry name" value="Ig-like_fold"/>
</dbReference>
<feature type="region of interest" description="Disordered" evidence="3">
    <location>
        <begin position="980"/>
        <end position="999"/>
    </location>
</feature>
<feature type="compositionally biased region" description="Polar residues" evidence="3">
    <location>
        <begin position="1249"/>
        <end position="1261"/>
    </location>
</feature>
<feature type="region of interest" description="Disordered" evidence="3">
    <location>
        <begin position="546"/>
        <end position="621"/>
    </location>
</feature>
<feature type="compositionally biased region" description="Basic and acidic residues" evidence="3">
    <location>
        <begin position="604"/>
        <end position="614"/>
    </location>
</feature>
<evidence type="ECO:0000256" key="3">
    <source>
        <dbReference type="SAM" id="MobiDB-lite"/>
    </source>
</evidence>
<dbReference type="InterPro" id="IPR001715">
    <property type="entry name" value="CH_dom"/>
</dbReference>
<evidence type="ECO:0000256" key="2">
    <source>
        <dbReference type="ARBA" id="ARBA00022737"/>
    </source>
</evidence>
<dbReference type="InterPro" id="IPR036872">
    <property type="entry name" value="CH_dom_sf"/>
</dbReference>
<feature type="compositionally biased region" description="Polar residues" evidence="3">
    <location>
        <begin position="590"/>
        <end position="603"/>
    </location>
</feature>
<dbReference type="InterPro" id="IPR017868">
    <property type="entry name" value="Filamin/ABP280_repeat-like"/>
</dbReference>
<protein>
    <submittedName>
        <fullName evidence="5">Uncharacterized protein</fullName>
    </submittedName>
</protein>